<proteinExistence type="predicted"/>
<protein>
    <submittedName>
        <fullName evidence="1">Uncharacterized protein</fullName>
    </submittedName>
</protein>
<reference evidence="1 2" key="1">
    <citation type="submission" date="2017-06" db="EMBL/GenBank/DDBJ databases">
        <title>The isolation and characterization of 16 novel Shigella-infecting phages from the environment.</title>
        <authorList>
            <person name="Doore S.M."/>
            <person name="Schrad J.R."/>
            <person name="Dover J.A."/>
            <person name="Parent K.N."/>
        </authorList>
    </citation>
    <scope>NUCLEOTIDE SEQUENCE [LARGE SCALE GENOMIC DNA]</scope>
</reference>
<evidence type="ECO:0000313" key="2">
    <source>
        <dbReference type="Proteomes" id="UP000240841"/>
    </source>
</evidence>
<evidence type="ECO:0000313" key="1">
    <source>
        <dbReference type="EMBL" id="AUV63950.1"/>
    </source>
</evidence>
<dbReference type="Proteomes" id="UP000240841">
    <property type="component" value="Segment"/>
</dbReference>
<name>A0A2K9VNP5_9CAUD</name>
<sequence>MNFTDKVFEISRTTSIKNLRAAAFMADKWFNMASSDGVPYFAPTFVGWMTDRKRDYTKAYPHMVLNDVITDHVHFTNFIVSGEWRK</sequence>
<accession>A0A2K9VNP5</accession>
<organism evidence="1 2">
    <name type="scientific">Shigella phage Sf20</name>
    <dbReference type="NCBI Taxonomy" id="2024307"/>
    <lineage>
        <taxon>Viruses</taxon>
        <taxon>Duplodnaviria</taxon>
        <taxon>Heunggongvirae</taxon>
        <taxon>Uroviricota</taxon>
        <taxon>Caudoviricetes</taxon>
        <taxon>Pantevenvirales</taxon>
        <taxon>Straboviridae</taxon>
        <taxon>Krischvirus</taxon>
        <taxon>Krischvirus RB49</taxon>
    </lineage>
</organism>
<gene>
    <name evidence="1" type="ORF">Sf20_gp131</name>
</gene>
<dbReference type="EMBL" id="MF327006">
    <property type="protein sequence ID" value="AUV63950.1"/>
    <property type="molecule type" value="Genomic_DNA"/>
</dbReference>